<evidence type="ECO:0000313" key="3">
    <source>
        <dbReference type="EMBL" id="KLE31227.1"/>
    </source>
</evidence>
<name>A0A0G9MKL9_9SPHN</name>
<feature type="domain" description="UmuC" evidence="2">
    <location>
        <begin position="17"/>
        <end position="140"/>
    </location>
</feature>
<gene>
    <name evidence="3" type="ORF">AAW01_13265</name>
</gene>
<dbReference type="InterPro" id="IPR001126">
    <property type="entry name" value="UmuC"/>
</dbReference>
<dbReference type="InterPro" id="IPR043502">
    <property type="entry name" value="DNA/RNA_pol_sf"/>
</dbReference>
<organism evidence="3 4">
    <name type="scientific">Aurantiacibacter gangjinensis</name>
    <dbReference type="NCBI Taxonomy" id="502682"/>
    <lineage>
        <taxon>Bacteria</taxon>
        <taxon>Pseudomonadati</taxon>
        <taxon>Pseudomonadota</taxon>
        <taxon>Alphaproteobacteria</taxon>
        <taxon>Sphingomonadales</taxon>
        <taxon>Erythrobacteraceae</taxon>
        <taxon>Aurantiacibacter</taxon>
    </lineage>
</organism>
<protein>
    <recommendedName>
        <fullName evidence="2">UmuC domain-containing protein</fullName>
    </recommendedName>
</protein>
<evidence type="ECO:0000313" key="4">
    <source>
        <dbReference type="Proteomes" id="UP000053070"/>
    </source>
</evidence>
<dbReference type="GO" id="GO:0006281">
    <property type="term" value="P:DNA repair"/>
    <property type="evidence" value="ECO:0007669"/>
    <property type="project" value="InterPro"/>
</dbReference>
<dbReference type="PATRIC" id="fig|502682.8.peg.2705"/>
<dbReference type="Proteomes" id="UP000053070">
    <property type="component" value="Unassembled WGS sequence"/>
</dbReference>
<proteinExistence type="predicted"/>
<accession>A0A0G9MKL9</accession>
<dbReference type="Pfam" id="PF00817">
    <property type="entry name" value="IMS"/>
    <property type="match status" value="1"/>
</dbReference>
<keyword evidence="1" id="KW-0227">DNA damage</keyword>
<dbReference type="AlphaFoldDB" id="A0A0G9MKL9"/>
<evidence type="ECO:0000256" key="1">
    <source>
        <dbReference type="ARBA" id="ARBA00022763"/>
    </source>
</evidence>
<dbReference type="SUPFAM" id="SSF56672">
    <property type="entry name" value="DNA/RNA polymerases"/>
    <property type="match status" value="1"/>
</dbReference>
<dbReference type="PANTHER" id="PTHR35369:SF2">
    <property type="entry name" value="BLR3025 PROTEIN"/>
    <property type="match status" value="1"/>
</dbReference>
<reference evidence="3 4" key="1">
    <citation type="submission" date="2015-04" db="EMBL/GenBank/DDBJ databases">
        <title>The draft genome sequence of Erythrobacr gangjinensis K7-2.</title>
        <authorList>
            <person name="Zhuang L."/>
            <person name="Liu Y."/>
            <person name="Shao Z."/>
        </authorList>
    </citation>
    <scope>NUCLEOTIDE SEQUENCE [LARGE SCALE GENOMIC DNA]</scope>
    <source>
        <strain evidence="3 4">K7-2</strain>
    </source>
</reference>
<evidence type="ECO:0000259" key="2">
    <source>
        <dbReference type="Pfam" id="PF00817"/>
    </source>
</evidence>
<comment type="caution">
    <text evidence="3">The sequence shown here is derived from an EMBL/GenBank/DDBJ whole genome shotgun (WGS) entry which is preliminary data.</text>
</comment>
<keyword evidence="4" id="KW-1185">Reference proteome</keyword>
<dbReference type="InterPro" id="IPR050356">
    <property type="entry name" value="SulA_CellDiv_inhibitor"/>
</dbReference>
<dbReference type="CDD" id="cd03468">
    <property type="entry name" value="PolY_like"/>
    <property type="match status" value="1"/>
</dbReference>
<dbReference type="STRING" id="502682.BMF35_b0175"/>
<sequence length="500" mass="54670">MPSPAASSEPPPRAPDGPLVLAREGAHGPVIHDLGKAALALGLKRGARVTDMRALVPDLRVEDAEEAADTADLAMLARWVRRWCPWSQVDGMDGLLLDTTGSEHLHGGEAAMLEEMRARFAALGLTAQIAAAPTIGAAWALARYGDAAPTICPADAIQPMLDPLPVAALRLDADTVLLLRRLGLKTVGALAAMPREALVRRFRKIEALSANPVMRLDQATGRQKELLVSPEIRRPLRALRRLAEPLGDLAGLEQVLGDLADDLVQVLEAKGRGARILRFTAYRVDGQAYHAEARTSRASRDPADLVPLFDGKLDTIDPGFGIEAACLEATDSEDLDAQQADLTGKARSDVAFARMIDRLIARLGPRHVLQPIRQGSHMPERGERLVPYSPDTAAAPRAVHRRVAGPLRLLDRPEIAEVVHAVPDGPPARFRWRRKLHDIARSAGPERIAPEWWREKSSARLRDYYHVEDSEGCRFWLYREGVAGDGRGDTTRWYVHGLDA</sequence>
<dbReference type="PANTHER" id="PTHR35369">
    <property type="entry name" value="BLR3025 PROTEIN-RELATED"/>
    <property type="match status" value="1"/>
</dbReference>
<dbReference type="EMBL" id="LBHC01000003">
    <property type="protein sequence ID" value="KLE31227.1"/>
    <property type="molecule type" value="Genomic_DNA"/>
</dbReference>